<dbReference type="GeneID" id="87933624"/>
<dbReference type="PANTHER" id="PTHR24148">
    <property type="entry name" value="ANKYRIN REPEAT DOMAIN-CONTAINING PROTEIN 39 HOMOLOG-RELATED"/>
    <property type="match status" value="1"/>
</dbReference>
<evidence type="ECO:0000313" key="3">
    <source>
        <dbReference type="Proteomes" id="UP001326199"/>
    </source>
</evidence>
<proteinExistence type="predicted"/>
<dbReference type="RefSeq" id="XP_062764684.1">
    <property type="nucleotide sequence ID" value="XM_062913281.1"/>
</dbReference>
<dbReference type="EMBL" id="JAFFHB010000006">
    <property type="protein sequence ID" value="KAK4664718.1"/>
    <property type="molecule type" value="Genomic_DNA"/>
</dbReference>
<reference evidence="2 3" key="1">
    <citation type="journal article" date="2023" name="bioRxiv">
        <title>High-quality genome assemblies of four members of thePodospora anserinaspecies complex.</title>
        <authorList>
            <person name="Ament-Velasquez S.L."/>
            <person name="Vogan A.A."/>
            <person name="Wallerman O."/>
            <person name="Hartmann F."/>
            <person name="Gautier V."/>
            <person name="Silar P."/>
            <person name="Giraud T."/>
            <person name="Johannesson H."/>
        </authorList>
    </citation>
    <scope>NUCLEOTIDE SEQUENCE [LARGE SCALE GENOMIC DNA]</scope>
    <source>
        <strain evidence="2 3">CBS 411.78</strain>
    </source>
</reference>
<keyword evidence="3" id="KW-1185">Reference proteome</keyword>
<accession>A0ABR0HA40</accession>
<comment type="caution">
    <text evidence="2">The sequence shown here is derived from an EMBL/GenBank/DDBJ whole genome shotgun (WGS) entry which is preliminary data.</text>
</comment>
<name>A0ABR0HA40_9PEZI</name>
<evidence type="ECO:0000256" key="1">
    <source>
        <dbReference type="SAM" id="MobiDB-lite"/>
    </source>
</evidence>
<sequence length="401" mass="44831">MTTDARRPNAVIKNRMPKYLPPEQAYTPTHSQQILRSSSDRWTMYELFSCFRGFGASGPRDKVYAILGLAQIEHVLDPLSTAHYDTTFTVFDVIWDLLDVELTCKKSLRFLRDCCGIEKPEGFPSWMPLWDHRGSPPPTIGQNPREPLDYFEEEPHAVFRAGGETHAVTRMIKDTKQLAIQGLICGIITGTGGMLDANAPDRVNPTAHRLASRKKWAEMIGVDALEEFTQTLIELQTAGQIAGEQAAALFAHFFREHIQKKEFLHSRFFETMMVSVSSQGFNYLVDRPVGTDQVEPEASLPNICRRWNHPLNKNVNERIAAVSHGRRFFTCRTQWYTEGEDCIQFGLCPGNAEPGDTVAMFLGSGVLHVIRPVGLDGDGNPSTVGPRGRGISSLVDKRPAS</sequence>
<protein>
    <submittedName>
        <fullName evidence="2">Uncharacterized protein</fullName>
    </submittedName>
</protein>
<gene>
    <name evidence="2" type="ORF">QC763_506910</name>
</gene>
<dbReference type="PANTHER" id="PTHR24148:SF64">
    <property type="entry name" value="HETEROKARYON INCOMPATIBILITY DOMAIN-CONTAINING PROTEIN"/>
    <property type="match status" value="1"/>
</dbReference>
<evidence type="ECO:0000313" key="2">
    <source>
        <dbReference type="EMBL" id="KAK4664718.1"/>
    </source>
</evidence>
<organism evidence="2 3">
    <name type="scientific">Podospora pseudopauciseta</name>
    <dbReference type="NCBI Taxonomy" id="2093780"/>
    <lineage>
        <taxon>Eukaryota</taxon>
        <taxon>Fungi</taxon>
        <taxon>Dikarya</taxon>
        <taxon>Ascomycota</taxon>
        <taxon>Pezizomycotina</taxon>
        <taxon>Sordariomycetes</taxon>
        <taxon>Sordariomycetidae</taxon>
        <taxon>Sordariales</taxon>
        <taxon>Podosporaceae</taxon>
        <taxon>Podospora</taxon>
    </lineage>
</organism>
<feature type="region of interest" description="Disordered" evidence="1">
    <location>
        <begin position="377"/>
        <end position="401"/>
    </location>
</feature>
<dbReference type="InterPro" id="IPR052895">
    <property type="entry name" value="HetReg/Transcr_Mod"/>
</dbReference>
<dbReference type="Proteomes" id="UP001326199">
    <property type="component" value="Unassembled WGS sequence"/>
</dbReference>